<dbReference type="InterPro" id="IPR036959">
    <property type="entry name" value="Peptidase_C12_UCH_sf"/>
</dbReference>
<evidence type="ECO:0000256" key="2">
    <source>
        <dbReference type="ARBA" id="ARBA00009326"/>
    </source>
</evidence>
<dbReference type="Proteomes" id="UP000319160">
    <property type="component" value="Unassembled WGS sequence"/>
</dbReference>
<evidence type="ECO:0000256" key="4">
    <source>
        <dbReference type="ARBA" id="ARBA00022786"/>
    </source>
</evidence>
<dbReference type="InterPro" id="IPR038765">
    <property type="entry name" value="Papain-like_cys_pep_sf"/>
</dbReference>
<dbReference type="GO" id="GO:0005737">
    <property type="term" value="C:cytoplasm"/>
    <property type="evidence" value="ECO:0007669"/>
    <property type="project" value="TreeGrafter"/>
</dbReference>
<keyword evidence="6 8" id="KW-0788">Thiol protease</keyword>
<accession>A0A553IAU4</accession>
<dbReference type="SUPFAM" id="SSF54001">
    <property type="entry name" value="Cysteine proteinases"/>
    <property type="match status" value="1"/>
</dbReference>
<comment type="caution">
    <text evidence="7">Lacks conserved residue(s) required for the propagation of feature annotation.</text>
</comment>
<dbReference type="Gene3D" id="3.40.532.10">
    <property type="entry name" value="Peptidase C12, ubiquitin carboxyl-terminal hydrolase"/>
    <property type="match status" value="1"/>
</dbReference>
<keyword evidence="3 8" id="KW-0645">Protease</keyword>
<reference evidence="11" key="1">
    <citation type="submission" date="2019-06" db="EMBL/GenBank/DDBJ databases">
        <title>Draft genome sequence of the griseofulvin-producing fungus Xylaria cubensis strain G536.</title>
        <authorList>
            <person name="Mead M.E."/>
            <person name="Raja H.A."/>
            <person name="Steenwyk J.L."/>
            <person name="Knowles S.L."/>
            <person name="Oberlies N.H."/>
            <person name="Rokas A."/>
        </authorList>
    </citation>
    <scope>NUCLEOTIDE SEQUENCE [LARGE SCALE GENOMIC DNA]</scope>
    <source>
        <strain evidence="11">G536</strain>
    </source>
</reference>
<dbReference type="Pfam" id="PF01088">
    <property type="entry name" value="Peptidase_C12"/>
    <property type="match status" value="1"/>
</dbReference>
<evidence type="ECO:0000256" key="5">
    <source>
        <dbReference type="ARBA" id="ARBA00022801"/>
    </source>
</evidence>
<dbReference type="EMBL" id="VFLP01000006">
    <property type="protein sequence ID" value="TRX97311.1"/>
    <property type="molecule type" value="Genomic_DNA"/>
</dbReference>
<keyword evidence="4 8" id="KW-0833">Ubl conjugation pathway</keyword>
<name>A0A553IAU4_9PEZI</name>
<evidence type="ECO:0000256" key="1">
    <source>
        <dbReference type="ARBA" id="ARBA00000707"/>
    </source>
</evidence>
<dbReference type="PANTHER" id="PTHR10589">
    <property type="entry name" value="UBIQUITIN CARBOXYL-TERMINAL HYDROLASE"/>
    <property type="match status" value="1"/>
</dbReference>
<proteinExistence type="inferred from homology"/>
<dbReference type="OrthoDB" id="427186at2759"/>
<dbReference type="PROSITE" id="PS52048">
    <property type="entry name" value="UCH_DOMAIN"/>
    <property type="match status" value="1"/>
</dbReference>
<dbReference type="GO" id="GO:0016579">
    <property type="term" value="P:protein deubiquitination"/>
    <property type="evidence" value="ECO:0007669"/>
    <property type="project" value="TreeGrafter"/>
</dbReference>
<organism evidence="10 11">
    <name type="scientific">Xylaria flabelliformis</name>
    <dbReference type="NCBI Taxonomy" id="2512241"/>
    <lineage>
        <taxon>Eukaryota</taxon>
        <taxon>Fungi</taxon>
        <taxon>Dikarya</taxon>
        <taxon>Ascomycota</taxon>
        <taxon>Pezizomycotina</taxon>
        <taxon>Sordariomycetes</taxon>
        <taxon>Xylariomycetidae</taxon>
        <taxon>Xylariales</taxon>
        <taxon>Xylariaceae</taxon>
        <taxon>Xylaria</taxon>
    </lineage>
</organism>
<evidence type="ECO:0000313" key="11">
    <source>
        <dbReference type="Proteomes" id="UP000319160"/>
    </source>
</evidence>
<evidence type="ECO:0000256" key="7">
    <source>
        <dbReference type="PROSITE-ProRule" id="PRU01393"/>
    </source>
</evidence>
<dbReference type="EC" id="3.4.19.12" evidence="8"/>
<evidence type="ECO:0000256" key="3">
    <source>
        <dbReference type="ARBA" id="ARBA00022670"/>
    </source>
</evidence>
<feature type="domain" description="UCH catalytic" evidence="9">
    <location>
        <begin position="7"/>
        <end position="255"/>
    </location>
</feature>
<keyword evidence="11" id="KW-1185">Reference proteome</keyword>
<dbReference type="STRING" id="2512241.A0A553IAU4"/>
<dbReference type="PANTHER" id="PTHR10589:SF17">
    <property type="entry name" value="UBIQUITIN CARBOXYL-TERMINAL HYDROLASE"/>
    <property type="match status" value="1"/>
</dbReference>
<comment type="caution">
    <text evidence="10">The sequence shown here is derived from an EMBL/GenBank/DDBJ whole genome shotgun (WGS) entry which is preliminary data.</text>
</comment>
<protein>
    <recommendedName>
        <fullName evidence="8">Ubiquitin carboxyl-terminal hydrolase</fullName>
        <ecNumber evidence="8">3.4.19.12</ecNumber>
    </recommendedName>
</protein>
<comment type="catalytic activity">
    <reaction evidence="1 8">
        <text>Thiol-dependent hydrolysis of ester, thioester, amide, peptide and isopeptide bonds formed by the C-terminal Gly of ubiquitin (a 76-residue protein attached to proteins as an intracellular targeting signal).</text>
        <dbReference type="EC" id="3.4.19.12"/>
    </reaction>
</comment>
<dbReference type="GO" id="GO:0004843">
    <property type="term" value="F:cysteine-type deubiquitinase activity"/>
    <property type="evidence" value="ECO:0007669"/>
    <property type="project" value="UniProtKB-EC"/>
</dbReference>
<evidence type="ECO:0000259" key="9">
    <source>
        <dbReference type="PROSITE" id="PS52048"/>
    </source>
</evidence>
<evidence type="ECO:0000313" key="10">
    <source>
        <dbReference type="EMBL" id="TRX97311.1"/>
    </source>
</evidence>
<evidence type="ECO:0000256" key="6">
    <source>
        <dbReference type="ARBA" id="ARBA00022807"/>
    </source>
</evidence>
<dbReference type="PRINTS" id="PR00707">
    <property type="entry name" value="UBCTHYDRLASE"/>
</dbReference>
<evidence type="ECO:0000256" key="8">
    <source>
        <dbReference type="RuleBase" id="RU361215"/>
    </source>
</evidence>
<sequence length="265" mass="28738">MVAGKKHFIPLESDPVLFTELIHTLGVSSRLAFHDLLTLSPSDAELLAPVPRPALALILVIPAPDGYTERLAEEEKDVPVHDAKGDEEDAVFYEQTIGNACGLFATLHALSNGDARGFLDTAVDRYTDNPSEPNSHIARLVEHCAPLNRAQRIEALESDEQLEAAHASVASRGSTAPPEDITKHALFAYMTFVKSRKSGRLYQLEGCRKGPVDLGCVLSEDEDMLSEKALNAVRKFVEEAGKGIAFGYSAMALSVSPEERSDVLV</sequence>
<keyword evidence="5 8" id="KW-0378">Hydrolase</keyword>
<dbReference type="AlphaFoldDB" id="A0A553IAU4"/>
<dbReference type="InterPro" id="IPR001578">
    <property type="entry name" value="Peptidase_C12_UCH"/>
</dbReference>
<gene>
    <name evidence="10" type="ORF">FHL15_001589</name>
</gene>
<comment type="similarity">
    <text evidence="2 7 8">Belongs to the peptidase C12 family.</text>
</comment>
<dbReference type="GO" id="GO:0006511">
    <property type="term" value="P:ubiquitin-dependent protein catabolic process"/>
    <property type="evidence" value="ECO:0007669"/>
    <property type="project" value="UniProtKB-UniRule"/>
</dbReference>